<evidence type="ECO:0000313" key="2">
    <source>
        <dbReference type="Proteomes" id="UP001612415"/>
    </source>
</evidence>
<dbReference type="EMBL" id="JBITDC010000017">
    <property type="protein sequence ID" value="MFI5679843.1"/>
    <property type="molecule type" value="Genomic_DNA"/>
</dbReference>
<evidence type="ECO:0000313" key="1">
    <source>
        <dbReference type="EMBL" id="MFI5679843.1"/>
    </source>
</evidence>
<keyword evidence="2" id="KW-1185">Reference proteome</keyword>
<sequence>MSLSGLATRRTQCLAHDIRGSRVSSPGSFVLTLGSLAAGLHRTLATVRHLLVGALRPGMRLGGGSLRAGALLQVRLHIRTHTAPSGKRLP</sequence>
<reference evidence="1 2" key="1">
    <citation type="submission" date="2024-10" db="EMBL/GenBank/DDBJ databases">
        <title>The Natural Products Discovery Center: Release of the First 8490 Sequenced Strains for Exploring Actinobacteria Biosynthetic Diversity.</title>
        <authorList>
            <person name="Kalkreuter E."/>
            <person name="Kautsar S.A."/>
            <person name="Yang D."/>
            <person name="Bader C.D."/>
            <person name="Teijaro C.N."/>
            <person name="Fluegel L."/>
            <person name="Davis C.M."/>
            <person name="Simpson J.R."/>
            <person name="Lauterbach L."/>
            <person name="Steele A.D."/>
            <person name="Gui C."/>
            <person name="Meng S."/>
            <person name="Li G."/>
            <person name="Viehrig K."/>
            <person name="Ye F."/>
            <person name="Su P."/>
            <person name="Kiefer A.F."/>
            <person name="Nichols A."/>
            <person name="Cepeda A.J."/>
            <person name="Yan W."/>
            <person name="Fan B."/>
            <person name="Jiang Y."/>
            <person name="Adhikari A."/>
            <person name="Zheng C.-J."/>
            <person name="Schuster L."/>
            <person name="Cowan T.M."/>
            <person name="Smanski M.J."/>
            <person name="Chevrette M.G."/>
            <person name="De Carvalho L.P.S."/>
            <person name="Shen B."/>
        </authorList>
    </citation>
    <scope>NUCLEOTIDE SEQUENCE [LARGE SCALE GENOMIC DNA]</scope>
    <source>
        <strain evidence="1 2">NPDC051599</strain>
    </source>
</reference>
<accession>A0ABW7YD55</accession>
<dbReference type="Proteomes" id="UP001612415">
    <property type="component" value="Unassembled WGS sequence"/>
</dbReference>
<dbReference type="RefSeq" id="WP_398660385.1">
    <property type="nucleotide sequence ID" value="NZ_JBITDC010000017.1"/>
</dbReference>
<proteinExistence type="predicted"/>
<organism evidence="1 2">
    <name type="scientific">Streptomyces cellulosae</name>
    <dbReference type="NCBI Taxonomy" id="1968"/>
    <lineage>
        <taxon>Bacteria</taxon>
        <taxon>Bacillati</taxon>
        <taxon>Actinomycetota</taxon>
        <taxon>Actinomycetes</taxon>
        <taxon>Kitasatosporales</taxon>
        <taxon>Streptomycetaceae</taxon>
        <taxon>Streptomyces</taxon>
    </lineage>
</organism>
<name>A0ABW7YD55_STRCE</name>
<comment type="caution">
    <text evidence="1">The sequence shown here is derived from an EMBL/GenBank/DDBJ whole genome shotgun (WGS) entry which is preliminary data.</text>
</comment>
<protein>
    <submittedName>
        <fullName evidence="1">Uncharacterized protein</fullName>
    </submittedName>
</protein>
<gene>
    <name evidence="1" type="ORF">ACIA8P_35320</name>
</gene>